<protein>
    <submittedName>
        <fullName evidence="2">Glycosyl transferase family 2</fullName>
    </submittedName>
</protein>
<name>A0A0P9GV37_9BACL</name>
<dbReference type="InterPro" id="IPR029044">
    <property type="entry name" value="Nucleotide-diphossugar_trans"/>
</dbReference>
<evidence type="ECO:0000313" key="3">
    <source>
        <dbReference type="Proteomes" id="UP000050482"/>
    </source>
</evidence>
<sequence>MRKTSNDLGVSIITCTNKPQFIDNIFANYNRQIWKAKELVIVVNKDNVNLAPYLRRASRYTGVSVYRLPEKVSLGKCLNFAVKKTKYPFIAKFDDDDYYAPRYVRDTMREFAKTNADVVGKRTIYTYLEHRHLLVLRFPNRENQFVQLIAGGTIFAKRKVFQTVPFADVSLGEDLRFLHACRSRGFRIYSSDRYNFVVNRRKDPKNHTWITTDQYLIRTGKVIGSTLDYVPYATRPRHRHK</sequence>
<organism evidence="2 3">
    <name type="scientific">Alicyclobacillus ferrooxydans</name>
    <dbReference type="NCBI Taxonomy" id="471514"/>
    <lineage>
        <taxon>Bacteria</taxon>
        <taxon>Bacillati</taxon>
        <taxon>Bacillota</taxon>
        <taxon>Bacilli</taxon>
        <taxon>Bacillales</taxon>
        <taxon>Alicyclobacillaceae</taxon>
        <taxon>Alicyclobacillus</taxon>
    </lineage>
</organism>
<gene>
    <name evidence="2" type="ORF">AN477_03770</name>
</gene>
<keyword evidence="2" id="KW-0808">Transferase</keyword>
<proteinExistence type="predicted"/>
<comment type="caution">
    <text evidence="2">The sequence shown here is derived from an EMBL/GenBank/DDBJ whole genome shotgun (WGS) entry which is preliminary data.</text>
</comment>
<dbReference type="OrthoDB" id="6713581at2"/>
<dbReference type="Gene3D" id="3.90.550.10">
    <property type="entry name" value="Spore Coat Polysaccharide Biosynthesis Protein SpsA, Chain A"/>
    <property type="match status" value="1"/>
</dbReference>
<evidence type="ECO:0000259" key="1">
    <source>
        <dbReference type="Pfam" id="PF00535"/>
    </source>
</evidence>
<evidence type="ECO:0000313" key="2">
    <source>
        <dbReference type="EMBL" id="KPV45114.1"/>
    </source>
</evidence>
<accession>A0A0P9GV37</accession>
<dbReference type="SUPFAM" id="SSF53448">
    <property type="entry name" value="Nucleotide-diphospho-sugar transferases"/>
    <property type="match status" value="1"/>
</dbReference>
<dbReference type="Proteomes" id="UP000050482">
    <property type="component" value="Unassembled WGS sequence"/>
</dbReference>
<dbReference type="Pfam" id="PF00535">
    <property type="entry name" value="Glycos_transf_2"/>
    <property type="match status" value="1"/>
</dbReference>
<dbReference type="EMBL" id="LJCO01000014">
    <property type="protein sequence ID" value="KPV45114.1"/>
    <property type="molecule type" value="Genomic_DNA"/>
</dbReference>
<dbReference type="PATRIC" id="fig|471514.4.peg.621"/>
<reference evidence="2 3" key="1">
    <citation type="submission" date="2015-09" db="EMBL/GenBank/DDBJ databases">
        <title>Draft genome sequence of Alicyclobacillus ferrooxydans DSM 22381.</title>
        <authorList>
            <person name="Hemp J."/>
        </authorList>
    </citation>
    <scope>NUCLEOTIDE SEQUENCE [LARGE SCALE GENOMIC DNA]</scope>
    <source>
        <strain evidence="2 3">TC-34</strain>
    </source>
</reference>
<keyword evidence="3" id="KW-1185">Reference proteome</keyword>
<dbReference type="STRING" id="471514.AN477_03770"/>
<dbReference type="InterPro" id="IPR001173">
    <property type="entry name" value="Glyco_trans_2-like"/>
</dbReference>
<dbReference type="AlphaFoldDB" id="A0A0P9GV37"/>
<dbReference type="RefSeq" id="WP_054967845.1">
    <property type="nucleotide sequence ID" value="NZ_LJCO01000014.1"/>
</dbReference>
<dbReference type="GO" id="GO:0016740">
    <property type="term" value="F:transferase activity"/>
    <property type="evidence" value="ECO:0007669"/>
    <property type="project" value="UniProtKB-KW"/>
</dbReference>
<feature type="domain" description="Glycosyltransferase 2-like" evidence="1">
    <location>
        <begin position="12"/>
        <end position="127"/>
    </location>
</feature>